<evidence type="ECO:0000313" key="2">
    <source>
        <dbReference type="Proteomes" id="UP000050791"/>
    </source>
</evidence>
<organism evidence="2 3">
    <name type="scientific">Schistosoma mattheei</name>
    <dbReference type="NCBI Taxonomy" id="31246"/>
    <lineage>
        <taxon>Eukaryota</taxon>
        <taxon>Metazoa</taxon>
        <taxon>Spiralia</taxon>
        <taxon>Lophotrochozoa</taxon>
        <taxon>Platyhelminthes</taxon>
        <taxon>Trematoda</taxon>
        <taxon>Digenea</taxon>
        <taxon>Strigeidida</taxon>
        <taxon>Schistosomatoidea</taxon>
        <taxon>Schistosomatidae</taxon>
        <taxon>Schistosoma</taxon>
    </lineage>
</organism>
<protein>
    <submittedName>
        <fullName evidence="3">Uncharacterized protein</fullName>
    </submittedName>
</protein>
<evidence type="ECO:0000313" key="3">
    <source>
        <dbReference type="WBParaSite" id="SMTH1_25160.1"/>
    </source>
</evidence>
<feature type="compositionally biased region" description="Polar residues" evidence="1">
    <location>
        <begin position="137"/>
        <end position="147"/>
    </location>
</feature>
<dbReference type="Proteomes" id="UP000050791">
    <property type="component" value="Unassembled WGS sequence"/>
</dbReference>
<dbReference type="WBParaSite" id="SMTH1_25160.1">
    <property type="protein sequence ID" value="SMTH1_25160.1"/>
    <property type="gene ID" value="SMTH1_25160"/>
</dbReference>
<reference evidence="3" key="1">
    <citation type="submission" date="2023-11" db="UniProtKB">
        <authorList>
            <consortium name="WormBaseParasite"/>
        </authorList>
    </citation>
    <scope>IDENTIFICATION</scope>
</reference>
<sequence length="203" mass="22638">MDAYRLPKSDSNSEQVLTDGINELTSNFCDMKRVSHNGLDWIVCGDNSSGKHYGILGGFKNTVQAFNEPKFVDTTKLHHNLMRNNLTLCFTNAQPNTISSTTENSNNFCFIPPVSVINDTTNDHPFYMNQFQTISLSKSEPTNTTSDNLDHRAPRPSSSSYSDVKMQKIYLHLSNIFNLSNNLEVTNGEILSSSRNDTTDGAT</sequence>
<evidence type="ECO:0000256" key="1">
    <source>
        <dbReference type="SAM" id="MobiDB-lite"/>
    </source>
</evidence>
<name>A0AA85B288_9TREM</name>
<proteinExistence type="predicted"/>
<dbReference type="AlphaFoldDB" id="A0AA85B288"/>
<feature type="region of interest" description="Disordered" evidence="1">
    <location>
        <begin position="137"/>
        <end position="161"/>
    </location>
</feature>
<accession>A0AA85B288</accession>